<reference evidence="8 9" key="1">
    <citation type="journal article" date="2015" name="Nature">
        <title>rRNA introns, odd ribosomes, and small enigmatic genomes across a large radiation of phyla.</title>
        <authorList>
            <person name="Brown C.T."/>
            <person name="Hug L.A."/>
            <person name="Thomas B.C."/>
            <person name="Sharon I."/>
            <person name="Castelle C.J."/>
            <person name="Singh A."/>
            <person name="Wilkins M.J."/>
            <person name="Williams K.H."/>
            <person name="Banfield J.F."/>
        </authorList>
    </citation>
    <scope>NUCLEOTIDE SEQUENCE [LARGE SCALE GENOMIC DNA]</scope>
</reference>
<comment type="similarity">
    <text evidence="1">Belongs to the thioredoxin family. DsbA subfamily.</text>
</comment>
<evidence type="ECO:0000313" key="8">
    <source>
        <dbReference type="EMBL" id="KKQ47564.1"/>
    </source>
</evidence>
<keyword evidence="3" id="KW-0560">Oxidoreductase</keyword>
<dbReference type="SUPFAM" id="SSF52833">
    <property type="entry name" value="Thioredoxin-like"/>
    <property type="match status" value="1"/>
</dbReference>
<keyword evidence="5" id="KW-0676">Redox-active center</keyword>
<keyword evidence="6" id="KW-0812">Transmembrane</keyword>
<protein>
    <submittedName>
        <fullName evidence="8">DSBA oxidoreductase</fullName>
    </submittedName>
</protein>
<evidence type="ECO:0000256" key="6">
    <source>
        <dbReference type="SAM" id="Phobius"/>
    </source>
</evidence>
<name>A0A0G0KEG8_9BACT</name>
<dbReference type="AlphaFoldDB" id="A0A0G0KEG8"/>
<keyword evidence="2" id="KW-0732">Signal</keyword>
<dbReference type="InterPro" id="IPR036249">
    <property type="entry name" value="Thioredoxin-like_sf"/>
</dbReference>
<dbReference type="Pfam" id="PF13462">
    <property type="entry name" value="Thioredoxin_4"/>
    <property type="match status" value="1"/>
</dbReference>
<feature type="domain" description="Thioredoxin-like fold" evidence="7">
    <location>
        <begin position="141"/>
        <end position="271"/>
    </location>
</feature>
<evidence type="ECO:0000256" key="1">
    <source>
        <dbReference type="ARBA" id="ARBA00005791"/>
    </source>
</evidence>
<comment type="caution">
    <text evidence="8">The sequence shown here is derived from an EMBL/GenBank/DDBJ whole genome shotgun (WGS) entry which is preliminary data.</text>
</comment>
<evidence type="ECO:0000256" key="3">
    <source>
        <dbReference type="ARBA" id="ARBA00023002"/>
    </source>
</evidence>
<organism evidence="8 9">
    <name type="scientific">Candidatus Woesebacteria bacterium GW2011_GWD1_38_10</name>
    <dbReference type="NCBI Taxonomy" id="1618592"/>
    <lineage>
        <taxon>Bacteria</taxon>
        <taxon>Candidatus Woeseibacteriota</taxon>
    </lineage>
</organism>
<accession>A0A0G0KEG8</accession>
<dbReference type="GO" id="GO:0016491">
    <property type="term" value="F:oxidoreductase activity"/>
    <property type="evidence" value="ECO:0007669"/>
    <property type="project" value="UniProtKB-KW"/>
</dbReference>
<evidence type="ECO:0000259" key="7">
    <source>
        <dbReference type="Pfam" id="PF13462"/>
    </source>
</evidence>
<sequence>MVKEETSKKADKGVFEKLVPIFILASVLMAFAVGILWEKVNNLEGGARSTTATPTVAQAQQAQQAAKPTITQDQVKSLFSMDLVKIGDDKRKVLFVEISDPSCPYCHIASGKNSELSSQAGDRFKYVSDGGTYVPPVIEMRKLVEQGKASYVYIYTPGHGAGEMATKALYCGFEQGKYWEVHDLLYTNKGYELINNTVKNDKAKAGQLADFLKSAGVSDLKSCLEGTKYDERINSDTALARTLGVGGTPAFFINETLFSGAYSYKDMESAVTAALK</sequence>
<evidence type="ECO:0000256" key="5">
    <source>
        <dbReference type="ARBA" id="ARBA00023284"/>
    </source>
</evidence>
<dbReference type="InterPro" id="IPR012336">
    <property type="entry name" value="Thioredoxin-like_fold"/>
</dbReference>
<dbReference type="Gene3D" id="3.40.30.10">
    <property type="entry name" value="Glutaredoxin"/>
    <property type="match status" value="1"/>
</dbReference>
<dbReference type="PANTHER" id="PTHR13887">
    <property type="entry name" value="GLUTATHIONE S-TRANSFERASE KAPPA"/>
    <property type="match status" value="1"/>
</dbReference>
<dbReference type="PANTHER" id="PTHR13887:SF14">
    <property type="entry name" value="DISULFIDE BOND FORMATION PROTEIN D"/>
    <property type="match status" value="1"/>
</dbReference>
<dbReference type="EMBL" id="LBTW01000050">
    <property type="protein sequence ID" value="KKQ47564.1"/>
    <property type="molecule type" value="Genomic_DNA"/>
</dbReference>
<keyword evidence="6" id="KW-1133">Transmembrane helix</keyword>
<dbReference type="Proteomes" id="UP000034366">
    <property type="component" value="Unassembled WGS sequence"/>
</dbReference>
<keyword evidence="4" id="KW-1015">Disulfide bond</keyword>
<evidence type="ECO:0000256" key="2">
    <source>
        <dbReference type="ARBA" id="ARBA00022729"/>
    </source>
</evidence>
<keyword evidence="6" id="KW-0472">Membrane</keyword>
<feature type="transmembrane region" description="Helical" evidence="6">
    <location>
        <begin position="18"/>
        <end position="37"/>
    </location>
</feature>
<gene>
    <name evidence="8" type="ORF">US67_C0050G0003</name>
</gene>
<evidence type="ECO:0000256" key="4">
    <source>
        <dbReference type="ARBA" id="ARBA00023157"/>
    </source>
</evidence>
<evidence type="ECO:0000313" key="9">
    <source>
        <dbReference type="Proteomes" id="UP000034366"/>
    </source>
</evidence>
<proteinExistence type="inferred from homology"/>